<accession>A0A5A7Q6F8</accession>
<evidence type="ECO:0000313" key="2">
    <source>
        <dbReference type="EMBL" id="GER40835.1"/>
    </source>
</evidence>
<dbReference type="AlphaFoldDB" id="A0A5A7Q6F8"/>
<evidence type="ECO:0000256" key="1">
    <source>
        <dbReference type="SAM" id="MobiDB-lite"/>
    </source>
</evidence>
<name>A0A5A7Q6F8_STRAF</name>
<dbReference type="Proteomes" id="UP000325081">
    <property type="component" value="Unassembled WGS sequence"/>
</dbReference>
<gene>
    <name evidence="2" type="ORF">STAS_17532</name>
</gene>
<dbReference type="EMBL" id="BKCP01005983">
    <property type="protein sequence ID" value="GER40835.1"/>
    <property type="molecule type" value="Genomic_DNA"/>
</dbReference>
<feature type="region of interest" description="Disordered" evidence="1">
    <location>
        <begin position="1"/>
        <end position="40"/>
    </location>
</feature>
<organism evidence="2 3">
    <name type="scientific">Striga asiatica</name>
    <name type="common">Asiatic witchweed</name>
    <name type="synonym">Buchnera asiatica</name>
    <dbReference type="NCBI Taxonomy" id="4170"/>
    <lineage>
        <taxon>Eukaryota</taxon>
        <taxon>Viridiplantae</taxon>
        <taxon>Streptophyta</taxon>
        <taxon>Embryophyta</taxon>
        <taxon>Tracheophyta</taxon>
        <taxon>Spermatophyta</taxon>
        <taxon>Magnoliopsida</taxon>
        <taxon>eudicotyledons</taxon>
        <taxon>Gunneridae</taxon>
        <taxon>Pentapetalae</taxon>
        <taxon>asterids</taxon>
        <taxon>lamiids</taxon>
        <taxon>Lamiales</taxon>
        <taxon>Orobanchaceae</taxon>
        <taxon>Buchnereae</taxon>
        <taxon>Striga</taxon>
    </lineage>
</organism>
<keyword evidence="3" id="KW-1185">Reference proteome</keyword>
<reference evidence="3" key="1">
    <citation type="journal article" date="2019" name="Curr. Biol.">
        <title>Genome Sequence of Striga asiatica Provides Insight into the Evolution of Plant Parasitism.</title>
        <authorList>
            <person name="Yoshida S."/>
            <person name="Kim S."/>
            <person name="Wafula E.K."/>
            <person name="Tanskanen J."/>
            <person name="Kim Y.M."/>
            <person name="Honaas L."/>
            <person name="Yang Z."/>
            <person name="Spallek T."/>
            <person name="Conn C.E."/>
            <person name="Ichihashi Y."/>
            <person name="Cheong K."/>
            <person name="Cui S."/>
            <person name="Der J.P."/>
            <person name="Gundlach H."/>
            <person name="Jiao Y."/>
            <person name="Hori C."/>
            <person name="Ishida J.K."/>
            <person name="Kasahara H."/>
            <person name="Kiba T."/>
            <person name="Kim M.S."/>
            <person name="Koo N."/>
            <person name="Laohavisit A."/>
            <person name="Lee Y.H."/>
            <person name="Lumba S."/>
            <person name="McCourt P."/>
            <person name="Mortimer J.C."/>
            <person name="Mutuku J.M."/>
            <person name="Nomura T."/>
            <person name="Sasaki-Sekimoto Y."/>
            <person name="Seto Y."/>
            <person name="Wang Y."/>
            <person name="Wakatake T."/>
            <person name="Sakakibara H."/>
            <person name="Demura T."/>
            <person name="Yamaguchi S."/>
            <person name="Yoneyama K."/>
            <person name="Manabe R.I."/>
            <person name="Nelson D.C."/>
            <person name="Schulman A.H."/>
            <person name="Timko M.P."/>
            <person name="dePamphilis C.W."/>
            <person name="Choi D."/>
            <person name="Shirasu K."/>
        </authorList>
    </citation>
    <scope>NUCLEOTIDE SEQUENCE [LARGE SCALE GENOMIC DNA]</scope>
    <source>
        <strain evidence="3">cv. UVA1</strain>
    </source>
</reference>
<sequence>MHSERDRPHLGWPESEAADEKPRVCGGGESTESAQGESDSAALNKTLSLIRLVGLPSISMNRAATVCELRITVYCYMSICQWQPSEVIRSLTQFSLLSMPSRSGTGLPM</sequence>
<feature type="compositionally biased region" description="Polar residues" evidence="1">
    <location>
        <begin position="30"/>
        <end position="40"/>
    </location>
</feature>
<evidence type="ECO:0000313" key="3">
    <source>
        <dbReference type="Proteomes" id="UP000325081"/>
    </source>
</evidence>
<protein>
    <submittedName>
        <fullName evidence="2">Chaperone protein DnaK</fullName>
    </submittedName>
</protein>
<proteinExistence type="predicted"/>
<comment type="caution">
    <text evidence="2">The sequence shown here is derived from an EMBL/GenBank/DDBJ whole genome shotgun (WGS) entry which is preliminary data.</text>
</comment>